<dbReference type="PANTHER" id="PTHR24559">
    <property type="entry name" value="TRANSPOSON TY3-I GAG-POL POLYPROTEIN"/>
    <property type="match status" value="1"/>
</dbReference>
<dbReference type="SUPFAM" id="SSF56672">
    <property type="entry name" value="DNA/RNA polymerases"/>
    <property type="match status" value="1"/>
</dbReference>
<reference evidence="1 2" key="1">
    <citation type="journal article" date="2020" name="Genome Biol. Evol.">
        <title>Comparative genomics of strictly vertically transmitted, feminizing microsporidia endosymbionts of amphipod crustaceans.</title>
        <authorList>
            <person name="Cormier A."/>
            <person name="Chebbi M.A."/>
            <person name="Giraud I."/>
            <person name="Wattier R."/>
            <person name="Teixeira M."/>
            <person name="Gilbert C."/>
            <person name="Rigaud T."/>
            <person name="Cordaux R."/>
        </authorList>
    </citation>
    <scope>NUCLEOTIDE SEQUENCE [LARGE SCALE GENOMIC DNA]</scope>
    <source>
        <strain evidence="1 2">Ou3-Ou53</strain>
    </source>
</reference>
<dbReference type="Gene3D" id="3.10.10.10">
    <property type="entry name" value="HIV Type 1 Reverse Transcriptase, subunit A, domain 1"/>
    <property type="match status" value="1"/>
</dbReference>
<organism evidence="1 2">
    <name type="scientific">Nosema granulosis</name>
    <dbReference type="NCBI Taxonomy" id="83296"/>
    <lineage>
        <taxon>Eukaryota</taxon>
        <taxon>Fungi</taxon>
        <taxon>Fungi incertae sedis</taxon>
        <taxon>Microsporidia</taxon>
        <taxon>Nosematidae</taxon>
        <taxon>Nosema</taxon>
    </lineage>
</organism>
<dbReference type="EMBL" id="SBJO01000219">
    <property type="protein sequence ID" value="KAF9762048.1"/>
    <property type="molecule type" value="Genomic_DNA"/>
</dbReference>
<dbReference type="AlphaFoldDB" id="A0A9P6GZQ3"/>
<dbReference type="OrthoDB" id="2195352at2759"/>
<evidence type="ECO:0000313" key="1">
    <source>
        <dbReference type="EMBL" id="KAF9762048.1"/>
    </source>
</evidence>
<evidence type="ECO:0000313" key="2">
    <source>
        <dbReference type="Proteomes" id="UP000740883"/>
    </source>
</evidence>
<dbReference type="InterPro" id="IPR053134">
    <property type="entry name" value="RNA-dir_DNA_polymerase"/>
</dbReference>
<accession>A0A9P6GZQ3</accession>
<dbReference type="PANTHER" id="PTHR24559:SF444">
    <property type="entry name" value="REVERSE TRANSCRIPTASE DOMAIN-CONTAINING PROTEIN"/>
    <property type="match status" value="1"/>
</dbReference>
<sequence>MGWGTGKERINELGEHSIITETTHPIVSPMYRIGPEMEMEAAKIIHKYIREGIIRESKSPWRSPIVMEPKKNGEYRLCIDYRRLNAVTVKDAYPMPPGR</sequence>
<proteinExistence type="predicted"/>
<comment type="caution">
    <text evidence="1">The sequence shown here is derived from an EMBL/GenBank/DDBJ whole genome shotgun (WGS) entry which is preliminary data.</text>
</comment>
<protein>
    <submittedName>
        <fullName evidence="1">Transposon Ty3-I Gag-Pol polyprotein</fullName>
    </submittedName>
</protein>
<dbReference type="InterPro" id="IPR043502">
    <property type="entry name" value="DNA/RNA_pol_sf"/>
</dbReference>
<gene>
    <name evidence="1" type="primary">TY3B-I_5</name>
    <name evidence="1" type="ORF">NGRA_2250</name>
</gene>
<dbReference type="Proteomes" id="UP000740883">
    <property type="component" value="Unassembled WGS sequence"/>
</dbReference>
<keyword evidence="2" id="KW-1185">Reference proteome</keyword>
<name>A0A9P6GZQ3_9MICR</name>